<keyword evidence="6" id="KW-1185">Reference proteome</keyword>
<dbReference type="InterPro" id="IPR048300">
    <property type="entry name" value="TACO1_YebC-like_2nd/3rd_dom"/>
</dbReference>
<evidence type="ECO:0008006" key="7">
    <source>
        <dbReference type="Google" id="ProtNLM"/>
    </source>
</evidence>
<dbReference type="FunFam" id="1.10.10.200:FF:000002">
    <property type="entry name" value="Probable transcriptional regulatory protein CLM62_37755"/>
    <property type="match status" value="1"/>
</dbReference>
<dbReference type="InterPro" id="IPR017856">
    <property type="entry name" value="Integrase-like_N"/>
</dbReference>
<organism evidence="5 6">
    <name type="scientific">Daphnia magna</name>
    <dbReference type="NCBI Taxonomy" id="35525"/>
    <lineage>
        <taxon>Eukaryota</taxon>
        <taxon>Metazoa</taxon>
        <taxon>Ecdysozoa</taxon>
        <taxon>Arthropoda</taxon>
        <taxon>Crustacea</taxon>
        <taxon>Branchiopoda</taxon>
        <taxon>Diplostraca</taxon>
        <taxon>Cladocera</taxon>
        <taxon>Anomopoda</taxon>
        <taxon>Daphniidae</taxon>
        <taxon>Daphnia</taxon>
    </lineage>
</organism>
<dbReference type="Gene3D" id="3.30.70.980">
    <property type="match status" value="2"/>
</dbReference>
<dbReference type="Pfam" id="PF01709">
    <property type="entry name" value="Transcrip_reg"/>
    <property type="match status" value="1"/>
</dbReference>
<dbReference type="SUPFAM" id="SSF75625">
    <property type="entry name" value="YebC-like"/>
    <property type="match status" value="1"/>
</dbReference>
<dbReference type="InterPro" id="IPR002876">
    <property type="entry name" value="Transcrip_reg_TACO1-like"/>
</dbReference>
<dbReference type="Proteomes" id="UP000076858">
    <property type="component" value="Unassembled WGS sequence"/>
</dbReference>
<comment type="caution">
    <text evidence="5">The sequence shown here is derived from an EMBL/GenBank/DDBJ whole genome shotgun (WGS) entry which is preliminary data.</text>
</comment>
<evidence type="ECO:0000259" key="3">
    <source>
        <dbReference type="Pfam" id="PF01709"/>
    </source>
</evidence>
<gene>
    <name evidence="5" type="ORF">APZ42_017938</name>
</gene>
<proteinExistence type="inferred from homology"/>
<dbReference type="EMBL" id="LRGB01000725">
    <property type="protein sequence ID" value="KZS16284.1"/>
    <property type="molecule type" value="Genomic_DNA"/>
</dbReference>
<dbReference type="PANTHER" id="PTHR12532">
    <property type="entry name" value="TRANSLATIONAL ACTIVATOR OF CYTOCHROME C OXIDASE 1"/>
    <property type="match status" value="1"/>
</dbReference>
<name>A0A164ZF14_9CRUS</name>
<dbReference type="STRING" id="35525.A0A164ZF14"/>
<dbReference type="Gene3D" id="1.10.10.200">
    <property type="match status" value="1"/>
</dbReference>
<dbReference type="PANTHER" id="PTHR12532:SF0">
    <property type="entry name" value="TRANSLATIONAL ACTIVATOR OF CYTOCHROME C OXIDASE 1"/>
    <property type="match status" value="1"/>
</dbReference>
<feature type="domain" description="TACO1/YebC-like N-terminal" evidence="4">
    <location>
        <begin position="21"/>
        <end position="91"/>
    </location>
</feature>
<comment type="similarity">
    <text evidence="2">Belongs to the TACO1 family.</text>
</comment>
<evidence type="ECO:0000256" key="1">
    <source>
        <dbReference type="ARBA" id="ARBA00004173"/>
    </source>
</evidence>
<evidence type="ECO:0000313" key="5">
    <source>
        <dbReference type="EMBL" id="KZS16284.1"/>
    </source>
</evidence>
<protein>
    <recommendedName>
        <fullName evidence="7">Translational activator of cytochrome c oxidase 1</fullName>
    </recommendedName>
</protein>
<dbReference type="InterPro" id="IPR049083">
    <property type="entry name" value="TACO1_YebC_N"/>
</dbReference>
<evidence type="ECO:0000313" key="6">
    <source>
        <dbReference type="Proteomes" id="UP000076858"/>
    </source>
</evidence>
<dbReference type="InterPro" id="IPR026564">
    <property type="entry name" value="Transcrip_reg_TACO1-like_dom3"/>
</dbReference>
<sequence>MFKRSHLSFLVSLSRNMAGHSKWANIKHIKGAKDSERADLHMKLFRQIKAVIKEQGSSDPKQNIKLAHLVEQARQHNVPVEKVHQVLKSAAQSQEDLKQYILEVRGPKGTFFVLEVLSTSYLKAKQGINTINRKFNGSWADGVSNNLFNHKGLIKVSPLSQGQTLEQVLDDAINVGAEDVTAEEEGHFVFTCNPRDFFNIRRAINQLGYNVIESDLHYIPLSRVLIESEEDIALVSKLYSKLEEEPDVVKIHDNIE</sequence>
<dbReference type="AlphaFoldDB" id="A0A164ZF14"/>
<dbReference type="GO" id="GO:0005739">
    <property type="term" value="C:mitochondrion"/>
    <property type="evidence" value="ECO:0007669"/>
    <property type="project" value="UniProtKB-SubCell"/>
</dbReference>
<comment type="subcellular location">
    <subcellularLocation>
        <location evidence="1">Mitochondrion</location>
    </subcellularLocation>
</comment>
<evidence type="ECO:0000259" key="4">
    <source>
        <dbReference type="Pfam" id="PF20772"/>
    </source>
</evidence>
<feature type="domain" description="TACO1/YebC-like second and third" evidence="3">
    <location>
        <begin position="98"/>
        <end position="255"/>
    </location>
</feature>
<dbReference type="Pfam" id="PF20772">
    <property type="entry name" value="TACO1_YebC_N"/>
    <property type="match status" value="1"/>
</dbReference>
<dbReference type="OrthoDB" id="2017544at2759"/>
<accession>A0A164ZF14</accession>
<dbReference type="InterPro" id="IPR029072">
    <property type="entry name" value="YebC-like"/>
</dbReference>
<evidence type="ECO:0000256" key="2">
    <source>
        <dbReference type="ARBA" id="ARBA00008724"/>
    </source>
</evidence>
<reference evidence="5 6" key="1">
    <citation type="submission" date="2016-03" db="EMBL/GenBank/DDBJ databases">
        <title>EvidentialGene: Evidence-directed Construction of Genes on Genomes.</title>
        <authorList>
            <person name="Gilbert D.G."/>
            <person name="Choi J.-H."/>
            <person name="Mockaitis K."/>
            <person name="Colbourne J."/>
            <person name="Pfrender M."/>
        </authorList>
    </citation>
    <scope>NUCLEOTIDE SEQUENCE [LARGE SCALE GENOMIC DNA]</scope>
    <source>
        <strain evidence="5 6">Xinb3</strain>
        <tissue evidence="5">Complete organism</tissue>
    </source>
</reference>